<feature type="transmembrane region" description="Helical" evidence="7">
    <location>
        <begin position="233"/>
        <end position="259"/>
    </location>
</feature>
<dbReference type="InterPro" id="IPR045621">
    <property type="entry name" value="BPD_transp_1_N"/>
</dbReference>
<dbReference type="PANTHER" id="PTHR43163">
    <property type="entry name" value="DIPEPTIDE TRANSPORT SYSTEM PERMEASE PROTEIN DPPB-RELATED"/>
    <property type="match status" value="1"/>
</dbReference>
<evidence type="ECO:0000256" key="7">
    <source>
        <dbReference type="RuleBase" id="RU363032"/>
    </source>
</evidence>
<feature type="domain" description="ABC transmembrane type-1" evidence="8">
    <location>
        <begin position="95"/>
        <end position="298"/>
    </location>
</feature>
<evidence type="ECO:0000259" key="8">
    <source>
        <dbReference type="PROSITE" id="PS50928"/>
    </source>
</evidence>
<reference evidence="9" key="1">
    <citation type="submission" date="2015-10" db="EMBL/GenBank/DDBJ databases">
        <title>Biosynthesis of SCL-MCL polyhydroxyalkanoates by metagenomic clones in Pseudomonas putida.</title>
        <authorList>
            <person name="Cheng J."/>
            <person name="Charles T.C."/>
        </authorList>
    </citation>
    <scope>NUCLEOTIDE SEQUENCE</scope>
</reference>
<dbReference type="Pfam" id="PF00528">
    <property type="entry name" value="BPD_transp_1"/>
    <property type="match status" value="1"/>
</dbReference>
<dbReference type="AlphaFoldDB" id="A0A0U3U8M7"/>
<evidence type="ECO:0000256" key="5">
    <source>
        <dbReference type="ARBA" id="ARBA00022989"/>
    </source>
</evidence>
<keyword evidence="4 7" id="KW-0812">Transmembrane</keyword>
<proteinExistence type="inferred from homology"/>
<sequence>MTAFVVRRLAFACVTLFAVLTLVFVLVRIVPGDPAQLILGDQASREAIDALRQRLGLNLPIWEQYLVFLAGALRGDWGVSLVSGQPVIGEVLKVLPWTIQLTIVSLILGIAIGVPLGVYAAIHRNRVIDYAVRVSSLLGLSFPPFVAAIILLLAFAIALPWFPVISARSGSLAAWYQSITLPAVSLGLITAAYVTRVTRSAMLEVLSEDYVRTARAKGVPWNAVVWRHALRNALIPIITVVGLYLGILIGNSVLTEIVFSRPGLGKLLIGALNQRDYPMLQGMMVIYTLIVVLVNLLTDLAYGVADPRVKLK</sequence>
<dbReference type="PROSITE" id="PS50928">
    <property type="entry name" value="ABC_TM1"/>
    <property type="match status" value="1"/>
</dbReference>
<feature type="transmembrane region" description="Helical" evidence="7">
    <location>
        <begin position="134"/>
        <end position="162"/>
    </location>
</feature>
<evidence type="ECO:0000256" key="6">
    <source>
        <dbReference type="ARBA" id="ARBA00023136"/>
    </source>
</evidence>
<evidence type="ECO:0000256" key="4">
    <source>
        <dbReference type="ARBA" id="ARBA00022692"/>
    </source>
</evidence>
<evidence type="ECO:0000313" key="9">
    <source>
        <dbReference type="EMBL" id="ALV86343.1"/>
    </source>
</evidence>
<accession>A0A0U3U8M7</accession>
<dbReference type="GO" id="GO:0005886">
    <property type="term" value="C:plasma membrane"/>
    <property type="evidence" value="ECO:0007669"/>
    <property type="project" value="UniProtKB-SubCell"/>
</dbReference>
<organism evidence="9">
    <name type="scientific">uncultured bacterium 5</name>
    <dbReference type="NCBI Taxonomy" id="1748277"/>
    <lineage>
        <taxon>Bacteria</taxon>
        <taxon>environmental samples</taxon>
    </lineage>
</organism>
<dbReference type="GO" id="GO:0071916">
    <property type="term" value="F:dipeptide transmembrane transporter activity"/>
    <property type="evidence" value="ECO:0007669"/>
    <property type="project" value="TreeGrafter"/>
</dbReference>
<dbReference type="InterPro" id="IPR000515">
    <property type="entry name" value="MetI-like"/>
</dbReference>
<keyword evidence="2 7" id="KW-0813">Transport</keyword>
<name>A0A0U3U8M7_9BACT</name>
<evidence type="ECO:0000256" key="2">
    <source>
        <dbReference type="ARBA" id="ARBA00022448"/>
    </source>
</evidence>
<comment type="subcellular location">
    <subcellularLocation>
        <location evidence="1 7">Cell membrane</location>
        <topology evidence="1 7">Multi-pass membrane protein</topology>
    </subcellularLocation>
</comment>
<protein>
    <submittedName>
        <fullName evidence="9">Glutathione ABC transporter permease</fullName>
    </submittedName>
</protein>
<keyword evidence="5 7" id="KW-1133">Transmembrane helix</keyword>
<keyword evidence="3" id="KW-1003">Cell membrane</keyword>
<dbReference type="Gene3D" id="1.10.3720.10">
    <property type="entry name" value="MetI-like"/>
    <property type="match status" value="1"/>
</dbReference>
<feature type="transmembrane region" description="Helical" evidence="7">
    <location>
        <begin position="174"/>
        <end position="194"/>
    </location>
</feature>
<dbReference type="Pfam" id="PF19300">
    <property type="entry name" value="BPD_transp_1_N"/>
    <property type="match status" value="1"/>
</dbReference>
<feature type="transmembrane region" description="Helical" evidence="7">
    <location>
        <begin position="279"/>
        <end position="302"/>
    </location>
</feature>
<comment type="similarity">
    <text evidence="7">Belongs to the binding-protein-dependent transport system permease family.</text>
</comment>
<dbReference type="CDD" id="cd06261">
    <property type="entry name" value="TM_PBP2"/>
    <property type="match status" value="1"/>
</dbReference>
<dbReference type="InterPro" id="IPR035906">
    <property type="entry name" value="MetI-like_sf"/>
</dbReference>
<keyword evidence="6 7" id="KW-0472">Membrane</keyword>
<dbReference type="PANTHER" id="PTHR43163:SF6">
    <property type="entry name" value="DIPEPTIDE TRANSPORT SYSTEM PERMEASE PROTEIN DPPB-RELATED"/>
    <property type="match status" value="1"/>
</dbReference>
<evidence type="ECO:0000256" key="1">
    <source>
        <dbReference type="ARBA" id="ARBA00004651"/>
    </source>
</evidence>
<dbReference type="EMBL" id="KT944257">
    <property type="protein sequence ID" value="ALV86343.1"/>
    <property type="molecule type" value="Genomic_DNA"/>
</dbReference>
<dbReference type="SUPFAM" id="SSF161098">
    <property type="entry name" value="MetI-like"/>
    <property type="match status" value="1"/>
</dbReference>
<feature type="transmembrane region" description="Helical" evidence="7">
    <location>
        <begin position="99"/>
        <end position="122"/>
    </location>
</feature>
<evidence type="ECO:0000256" key="3">
    <source>
        <dbReference type="ARBA" id="ARBA00022475"/>
    </source>
</evidence>